<keyword evidence="2" id="KW-0169">Cobalamin biosynthesis</keyword>
<proteinExistence type="predicted"/>
<name>A0A6N3FPW0_9FIRM</name>
<dbReference type="Gene3D" id="3.30.950.10">
    <property type="entry name" value="Methyltransferase, Cobalt-precorrin-4 Transmethylase, Domain 2"/>
    <property type="match status" value="1"/>
</dbReference>
<dbReference type="AlphaFoldDB" id="A0A6N3FPW0"/>
<dbReference type="PANTHER" id="PTHR43182">
    <property type="entry name" value="COBALT-PRECORRIN-6B C(15)-METHYLTRANSFERASE (DECARBOXYLATING)"/>
    <property type="match status" value="1"/>
</dbReference>
<dbReference type="EMBL" id="CACRUX010000104">
    <property type="protein sequence ID" value="VYU54268.1"/>
    <property type="molecule type" value="Genomic_DNA"/>
</dbReference>
<sequence length="208" mass="23041">MANTLYVVGIGPGNPDYVVPRGLKLIADAKVLVGSERSLLDFAHEGQLTHSVTGKLTELALWIEEQLKRHDVVVMVSGDTGYYSLLPYLKKKFPDTPIDVVPGISSMTFAFARIGEVWQDADLLSFHGRVPKEEALRYEEGRKLGFLTDKEHNPAAIAQILMDHGWPADTKSVALERLSYEDERIEPGTLAEIAKLPGFEHSVFIILG</sequence>
<dbReference type="CDD" id="cd11644">
    <property type="entry name" value="Precorrin-6Y-MT"/>
    <property type="match status" value="1"/>
</dbReference>
<dbReference type="InterPro" id="IPR035996">
    <property type="entry name" value="4pyrrol_Methylase_sf"/>
</dbReference>
<dbReference type="GO" id="GO:0032259">
    <property type="term" value="P:methylation"/>
    <property type="evidence" value="ECO:0007669"/>
    <property type="project" value="UniProtKB-KW"/>
</dbReference>
<evidence type="ECO:0000256" key="3">
    <source>
        <dbReference type="ARBA" id="ARBA00022603"/>
    </source>
</evidence>
<dbReference type="Gene3D" id="3.40.1010.10">
    <property type="entry name" value="Cobalt-precorrin-4 Transmethylase, Domain 1"/>
    <property type="match status" value="1"/>
</dbReference>
<evidence type="ECO:0000313" key="7">
    <source>
        <dbReference type="EMBL" id="VYU54268.1"/>
    </source>
</evidence>
<evidence type="ECO:0000256" key="2">
    <source>
        <dbReference type="ARBA" id="ARBA00022573"/>
    </source>
</evidence>
<dbReference type="GO" id="GO:0008276">
    <property type="term" value="F:protein methyltransferase activity"/>
    <property type="evidence" value="ECO:0007669"/>
    <property type="project" value="InterPro"/>
</dbReference>
<dbReference type="InterPro" id="IPR012818">
    <property type="entry name" value="CbiE"/>
</dbReference>
<dbReference type="SUPFAM" id="SSF53790">
    <property type="entry name" value="Tetrapyrrole methylase"/>
    <property type="match status" value="1"/>
</dbReference>
<dbReference type="NCBIfam" id="TIGR02467">
    <property type="entry name" value="CbiE"/>
    <property type="match status" value="1"/>
</dbReference>
<dbReference type="UniPathway" id="UPA00148"/>
<dbReference type="InterPro" id="IPR014776">
    <property type="entry name" value="4pyrrole_Mease_sub2"/>
</dbReference>
<keyword evidence="4 7" id="KW-0808">Transferase</keyword>
<comment type="pathway">
    <text evidence="1">Cofactor biosynthesis; adenosylcobalamin biosynthesis.</text>
</comment>
<dbReference type="EC" id="2.1.1.-" evidence="7"/>
<protein>
    <submittedName>
        <fullName evidence="7">Putative cobalt-precorrin-6Y C(5)-methyltransferase</fullName>
        <ecNumber evidence="7">2.1.1.-</ecNumber>
    </submittedName>
</protein>
<keyword evidence="3 7" id="KW-0489">Methyltransferase</keyword>
<dbReference type="InterPro" id="IPR000878">
    <property type="entry name" value="4pyrrol_Mease"/>
</dbReference>
<dbReference type="RefSeq" id="WP_021840975.1">
    <property type="nucleotide sequence ID" value="NZ_CACRUX010000104.1"/>
</dbReference>
<dbReference type="InterPro" id="IPR050714">
    <property type="entry name" value="Cobalamin_biosynth_MTase"/>
</dbReference>
<feature type="domain" description="Tetrapyrrole methylase" evidence="6">
    <location>
        <begin position="4"/>
        <end position="194"/>
    </location>
</feature>
<dbReference type="Pfam" id="PF00590">
    <property type="entry name" value="TP_methylase"/>
    <property type="match status" value="1"/>
</dbReference>
<reference evidence="7" key="1">
    <citation type="submission" date="2019-11" db="EMBL/GenBank/DDBJ databases">
        <authorList>
            <person name="Feng L."/>
        </authorList>
    </citation>
    <scope>NUCLEOTIDE SEQUENCE</scope>
    <source>
        <strain evidence="7">VrattiLFYP33</strain>
    </source>
</reference>
<accession>A0A6N3FPW0</accession>
<dbReference type="InterPro" id="IPR014777">
    <property type="entry name" value="4pyrrole_Mease_sub1"/>
</dbReference>
<evidence type="ECO:0000256" key="5">
    <source>
        <dbReference type="ARBA" id="ARBA00022691"/>
    </source>
</evidence>
<organism evidence="7">
    <name type="scientific">Veillonella ratti</name>
    <dbReference type="NCBI Taxonomy" id="103892"/>
    <lineage>
        <taxon>Bacteria</taxon>
        <taxon>Bacillati</taxon>
        <taxon>Bacillota</taxon>
        <taxon>Negativicutes</taxon>
        <taxon>Veillonellales</taxon>
        <taxon>Veillonellaceae</taxon>
        <taxon>Veillonella</taxon>
    </lineage>
</organism>
<dbReference type="PANTHER" id="PTHR43182:SF1">
    <property type="entry name" value="COBALT-PRECORRIN-7 C(5)-METHYLTRANSFERASE"/>
    <property type="match status" value="1"/>
</dbReference>
<evidence type="ECO:0000256" key="4">
    <source>
        <dbReference type="ARBA" id="ARBA00022679"/>
    </source>
</evidence>
<dbReference type="GO" id="GO:0009236">
    <property type="term" value="P:cobalamin biosynthetic process"/>
    <property type="evidence" value="ECO:0007669"/>
    <property type="project" value="UniProtKB-UniPathway"/>
</dbReference>
<evidence type="ECO:0000259" key="6">
    <source>
        <dbReference type="Pfam" id="PF00590"/>
    </source>
</evidence>
<gene>
    <name evidence="7" type="primary">cbiE</name>
    <name evidence="7" type="ORF">VRLFYP33_02430</name>
</gene>
<evidence type="ECO:0000256" key="1">
    <source>
        <dbReference type="ARBA" id="ARBA00004953"/>
    </source>
</evidence>
<keyword evidence="5" id="KW-0949">S-adenosyl-L-methionine</keyword>